<dbReference type="EnsemblPlants" id="AES70903">
    <property type="protein sequence ID" value="AES70903"/>
    <property type="gene ID" value="MTR_3g064730"/>
</dbReference>
<reference evidence="2" key="3">
    <citation type="submission" date="2015-04" db="UniProtKB">
        <authorList>
            <consortium name="EnsemblPlants"/>
        </authorList>
    </citation>
    <scope>IDENTIFICATION</scope>
    <source>
        <strain evidence="2">cv. Jemalong A17</strain>
    </source>
</reference>
<reference evidence="1 3" key="1">
    <citation type="journal article" date="2011" name="Nature">
        <title>The Medicago genome provides insight into the evolution of rhizobial symbioses.</title>
        <authorList>
            <person name="Young N.D."/>
            <person name="Debelle F."/>
            <person name="Oldroyd G.E."/>
            <person name="Geurts R."/>
            <person name="Cannon S.B."/>
            <person name="Udvardi M.K."/>
            <person name="Benedito V.A."/>
            <person name="Mayer K.F."/>
            <person name="Gouzy J."/>
            <person name="Schoof H."/>
            <person name="Van de Peer Y."/>
            <person name="Proost S."/>
            <person name="Cook D.R."/>
            <person name="Meyers B.C."/>
            <person name="Spannagl M."/>
            <person name="Cheung F."/>
            <person name="De Mita S."/>
            <person name="Krishnakumar V."/>
            <person name="Gundlach H."/>
            <person name="Zhou S."/>
            <person name="Mudge J."/>
            <person name="Bharti A.K."/>
            <person name="Murray J.D."/>
            <person name="Naoumkina M.A."/>
            <person name="Rosen B."/>
            <person name="Silverstein K.A."/>
            <person name="Tang H."/>
            <person name="Rombauts S."/>
            <person name="Zhao P.X."/>
            <person name="Zhou P."/>
            <person name="Barbe V."/>
            <person name="Bardou P."/>
            <person name="Bechner M."/>
            <person name="Bellec A."/>
            <person name="Berger A."/>
            <person name="Berges H."/>
            <person name="Bidwell S."/>
            <person name="Bisseling T."/>
            <person name="Choisne N."/>
            <person name="Couloux A."/>
            <person name="Denny R."/>
            <person name="Deshpande S."/>
            <person name="Dai X."/>
            <person name="Doyle J.J."/>
            <person name="Dudez A.M."/>
            <person name="Farmer A.D."/>
            <person name="Fouteau S."/>
            <person name="Franken C."/>
            <person name="Gibelin C."/>
            <person name="Gish J."/>
            <person name="Goldstein S."/>
            <person name="Gonzalez A.J."/>
            <person name="Green P.J."/>
            <person name="Hallab A."/>
            <person name="Hartog M."/>
            <person name="Hua A."/>
            <person name="Humphray S.J."/>
            <person name="Jeong D.H."/>
            <person name="Jing Y."/>
            <person name="Jocker A."/>
            <person name="Kenton S.M."/>
            <person name="Kim D.J."/>
            <person name="Klee K."/>
            <person name="Lai H."/>
            <person name="Lang C."/>
            <person name="Lin S."/>
            <person name="Macmil S.L."/>
            <person name="Magdelenat G."/>
            <person name="Matthews L."/>
            <person name="McCorrison J."/>
            <person name="Monaghan E.L."/>
            <person name="Mun J.H."/>
            <person name="Najar F.Z."/>
            <person name="Nicholson C."/>
            <person name="Noirot C."/>
            <person name="O'Bleness M."/>
            <person name="Paule C.R."/>
            <person name="Poulain J."/>
            <person name="Prion F."/>
            <person name="Qin B."/>
            <person name="Qu C."/>
            <person name="Retzel E.F."/>
            <person name="Riddle C."/>
            <person name="Sallet E."/>
            <person name="Samain S."/>
            <person name="Samson N."/>
            <person name="Sanders I."/>
            <person name="Saurat O."/>
            <person name="Scarpelli C."/>
            <person name="Schiex T."/>
            <person name="Segurens B."/>
            <person name="Severin A.J."/>
            <person name="Sherrier D.J."/>
            <person name="Shi R."/>
            <person name="Sims S."/>
            <person name="Singer S.R."/>
            <person name="Sinharoy S."/>
            <person name="Sterck L."/>
            <person name="Viollet A."/>
            <person name="Wang B.B."/>
            <person name="Wang K."/>
            <person name="Wang M."/>
            <person name="Wang X."/>
            <person name="Warfsmann J."/>
            <person name="Weissenbach J."/>
            <person name="White D.D."/>
            <person name="White J.D."/>
            <person name="Wiley G.B."/>
            <person name="Wincker P."/>
            <person name="Xing Y."/>
            <person name="Yang L."/>
            <person name="Yao Z."/>
            <person name="Ying F."/>
            <person name="Zhai J."/>
            <person name="Zhou L."/>
            <person name="Zuber A."/>
            <person name="Denarie J."/>
            <person name="Dixon R.A."/>
            <person name="May G.D."/>
            <person name="Schwartz D.C."/>
            <person name="Rogers J."/>
            <person name="Quetier F."/>
            <person name="Town C.D."/>
            <person name="Roe B.A."/>
        </authorList>
    </citation>
    <scope>NUCLEOTIDE SEQUENCE [LARGE SCALE GENOMIC DNA]</scope>
    <source>
        <strain evidence="1">A17</strain>
        <strain evidence="2 3">cv. Jemalong A17</strain>
    </source>
</reference>
<dbReference type="HOGENOM" id="CLU_3127336_0_0_1"/>
<evidence type="ECO:0000313" key="1">
    <source>
        <dbReference type="EMBL" id="AES70903.1"/>
    </source>
</evidence>
<organism evidence="1 3">
    <name type="scientific">Medicago truncatula</name>
    <name type="common">Barrel medic</name>
    <name type="synonym">Medicago tribuloides</name>
    <dbReference type="NCBI Taxonomy" id="3880"/>
    <lineage>
        <taxon>Eukaryota</taxon>
        <taxon>Viridiplantae</taxon>
        <taxon>Streptophyta</taxon>
        <taxon>Embryophyta</taxon>
        <taxon>Tracheophyta</taxon>
        <taxon>Spermatophyta</taxon>
        <taxon>Magnoliopsida</taxon>
        <taxon>eudicotyledons</taxon>
        <taxon>Gunneridae</taxon>
        <taxon>Pentapetalae</taxon>
        <taxon>rosids</taxon>
        <taxon>fabids</taxon>
        <taxon>Fabales</taxon>
        <taxon>Fabaceae</taxon>
        <taxon>Papilionoideae</taxon>
        <taxon>50 kb inversion clade</taxon>
        <taxon>NPAAA clade</taxon>
        <taxon>Hologalegina</taxon>
        <taxon>IRL clade</taxon>
        <taxon>Trifolieae</taxon>
        <taxon>Medicago</taxon>
    </lineage>
</organism>
<evidence type="ECO:0000313" key="3">
    <source>
        <dbReference type="Proteomes" id="UP000002051"/>
    </source>
</evidence>
<sequence>MAVCLYMWMWRNKTIFEDDFQRPINPTFNILKMVEDINCNTPFSQHKNFI</sequence>
<name>G7J8M6_MEDTR</name>
<dbReference type="Proteomes" id="UP000002051">
    <property type="component" value="Chromosome 3"/>
</dbReference>
<keyword evidence="3" id="KW-1185">Reference proteome</keyword>
<reference evidence="1 3" key="2">
    <citation type="journal article" date="2014" name="BMC Genomics">
        <title>An improved genome release (version Mt4.0) for the model legume Medicago truncatula.</title>
        <authorList>
            <person name="Tang H."/>
            <person name="Krishnakumar V."/>
            <person name="Bidwell S."/>
            <person name="Rosen B."/>
            <person name="Chan A."/>
            <person name="Zhou S."/>
            <person name="Gentzbittel L."/>
            <person name="Childs K.L."/>
            <person name="Yandell M."/>
            <person name="Gundlach H."/>
            <person name="Mayer K.F."/>
            <person name="Schwartz D.C."/>
            <person name="Town C.D."/>
        </authorList>
    </citation>
    <scope>GENOME REANNOTATION</scope>
    <source>
        <strain evidence="2 3">cv. Jemalong A17</strain>
    </source>
</reference>
<dbReference type="AlphaFoldDB" id="G7J8M6"/>
<accession>G7J8M6</accession>
<evidence type="ECO:0000313" key="2">
    <source>
        <dbReference type="EnsemblPlants" id="AES70903"/>
    </source>
</evidence>
<dbReference type="PaxDb" id="3880-AES70903"/>
<protein>
    <submittedName>
        <fullName evidence="1 2">Uncharacterized protein</fullName>
    </submittedName>
</protein>
<dbReference type="EMBL" id="CM001219">
    <property type="protein sequence ID" value="AES70903.1"/>
    <property type="molecule type" value="Genomic_DNA"/>
</dbReference>
<gene>
    <name evidence="1" type="ordered locus">MTR_3g064730</name>
</gene>
<proteinExistence type="predicted"/>